<dbReference type="PANTHER" id="PTHR45947:SF3">
    <property type="entry name" value="SULFOQUINOVOSYL TRANSFERASE SQD2"/>
    <property type="match status" value="1"/>
</dbReference>
<evidence type="ECO:0000313" key="4">
    <source>
        <dbReference type="Proteomes" id="UP000198480"/>
    </source>
</evidence>
<evidence type="ECO:0000259" key="2">
    <source>
        <dbReference type="Pfam" id="PF13439"/>
    </source>
</evidence>
<dbReference type="PANTHER" id="PTHR45947">
    <property type="entry name" value="SULFOQUINOVOSYL TRANSFERASE SQD2"/>
    <property type="match status" value="1"/>
</dbReference>
<name>A0A239CUV4_9BACT</name>
<feature type="domain" description="Glycosyltransferase subfamily 4-like N-terminal" evidence="2">
    <location>
        <begin position="12"/>
        <end position="168"/>
    </location>
</feature>
<dbReference type="Gene3D" id="3.40.50.2000">
    <property type="entry name" value="Glycogen Phosphorylase B"/>
    <property type="match status" value="2"/>
</dbReference>
<dbReference type="Pfam" id="PF00534">
    <property type="entry name" value="Glycos_transf_1"/>
    <property type="match status" value="1"/>
</dbReference>
<dbReference type="AlphaFoldDB" id="A0A239CUV4"/>
<dbReference type="EMBL" id="FZOK01000005">
    <property type="protein sequence ID" value="SNS23890.1"/>
    <property type="molecule type" value="Genomic_DNA"/>
</dbReference>
<dbReference type="SUPFAM" id="SSF53756">
    <property type="entry name" value="UDP-Glycosyltransferase/glycogen phosphorylase"/>
    <property type="match status" value="1"/>
</dbReference>
<dbReference type="GO" id="GO:0016757">
    <property type="term" value="F:glycosyltransferase activity"/>
    <property type="evidence" value="ECO:0007669"/>
    <property type="project" value="InterPro"/>
</dbReference>
<reference evidence="4" key="1">
    <citation type="submission" date="2017-06" db="EMBL/GenBank/DDBJ databases">
        <authorList>
            <person name="Varghese N."/>
            <person name="Submissions S."/>
        </authorList>
    </citation>
    <scope>NUCLEOTIDE SEQUENCE [LARGE SCALE GENOMIC DNA]</scope>
    <source>
        <strain evidence="4">5C</strain>
    </source>
</reference>
<keyword evidence="4" id="KW-1185">Reference proteome</keyword>
<dbReference type="Proteomes" id="UP000198480">
    <property type="component" value="Unassembled WGS sequence"/>
</dbReference>
<dbReference type="InterPro" id="IPR050194">
    <property type="entry name" value="Glycosyltransferase_grp1"/>
</dbReference>
<keyword evidence="3" id="KW-0808">Transferase</keyword>
<evidence type="ECO:0000259" key="1">
    <source>
        <dbReference type="Pfam" id="PF00534"/>
    </source>
</evidence>
<dbReference type="Pfam" id="PF13439">
    <property type="entry name" value="Glyco_transf_4"/>
    <property type="match status" value="1"/>
</dbReference>
<dbReference type="RefSeq" id="WP_089239459.1">
    <property type="nucleotide sequence ID" value="NZ_FZOK01000005.1"/>
</dbReference>
<dbReference type="InterPro" id="IPR028098">
    <property type="entry name" value="Glyco_trans_4-like_N"/>
</dbReference>
<proteinExistence type="predicted"/>
<gene>
    <name evidence="3" type="ORF">SAMN06295967_105244</name>
</gene>
<sequence length="387" mass="43450">MKVVRIVSELDFGGVEQVLANSLPELQRITNFKLTVIVLGKGGRVSSALQSKGIQVIVWNQNPRIPNIKLLLKLTSFLKKHQPDVVHTQGAEANFHGLIAGRLAGVPSRIGEEIGFPNHHSYWKYIFKLIYKNATKLIAISHAVKDMIIELKEVEEGKVEVVYNPVEIGEKRKVRDERGTEREDNVLGTFLARGQDVEEEFNVSDKKVKPFVFVTTCRLVPVKNLDRLISVFVKLSEEFSEKPIELWIIGDGPLREVLENQSKELGISDKIKFWGFQENVLTFLEEADAFVLPSLSEGSSVSLVEAMTVGLPSIVTKVGGAREILGGSNSGLLIDPRNENTILKALKEVINYEKYQKEKISKNAIKEAKRFSIENYIQQIIKVYKAS</sequence>
<organism evidence="3 4">
    <name type="scientific">Belliella buryatensis</name>
    <dbReference type="NCBI Taxonomy" id="1500549"/>
    <lineage>
        <taxon>Bacteria</taxon>
        <taxon>Pseudomonadati</taxon>
        <taxon>Bacteroidota</taxon>
        <taxon>Cytophagia</taxon>
        <taxon>Cytophagales</taxon>
        <taxon>Cyclobacteriaceae</taxon>
        <taxon>Belliella</taxon>
    </lineage>
</organism>
<protein>
    <submittedName>
        <fullName evidence="3">Glycosyltransferase involved in cell wall bisynthesis</fullName>
    </submittedName>
</protein>
<evidence type="ECO:0000313" key="3">
    <source>
        <dbReference type="EMBL" id="SNS23890.1"/>
    </source>
</evidence>
<feature type="domain" description="Glycosyl transferase family 1" evidence="1">
    <location>
        <begin position="197"/>
        <end position="366"/>
    </location>
</feature>
<accession>A0A239CUV4</accession>
<dbReference type="OrthoDB" id="9811239at2"/>
<dbReference type="InterPro" id="IPR001296">
    <property type="entry name" value="Glyco_trans_1"/>
</dbReference>